<dbReference type="AlphaFoldDB" id="A0A6A5ZFN4"/>
<keyword evidence="3" id="KW-0812">Transmembrane</keyword>
<evidence type="ECO:0000313" key="4">
    <source>
        <dbReference type="EMBL" id="KAF2117914.1"/>
    </source>
</evidence>
<comment type="similarity">
    <text evidence="1">Belongs to the AIM6 family.</text>
</comment>
<evidence type="ECO:0000256" key="1">
    <source>
        <dbReference type="ARBA" id="ARBA00008858"/>
    </source>
</evidence>
<evidence type="ECO:0000313" key="5">
    <source>
        <dbReference type="Proteomes" id="UP000799770"/>
    </source>
</evidence>
<organism evidence="4 5">
    <name type="scientific">Lophiotrema nucula</name>
    <dbReference type="NCBI Taxonomy" id="690887"/>
    <lineage>
        <taxon>Eukaryota</taxon>
        <taxon>Fungi</taxon>
        <taxon>Dikarya</taxon>
        <taxon>Ascomycota</taxon>
        <taxon>Pezizomycotina</taxon>
        <taxon>Dothideomycetes</taxon>
        <taxon>Pleosporomycetidae</taxon>
        <taxon>Pleosporales</taxon>
        <taxon>Lophiotremataceae</taxon>
        <taxon>Lophiotrema</taxon>
    </lineage>
</organism>
<gene>
    <name evidence="4" type="ORF">BDV96DRAFT_571119</name>
</gene>
<dbReference type="GO" id="GO:0008081">
    <property type="term" value="F:phosphoric diester hydrolase activity"/>
    <property type="evidence" value="ECO:0007669"/>
    <property type="project" value="InterPro"/>
</dbReference>
<accession>A0A6A5ZFN4</accession>
<name>A0A6A5ZFN4_9PLEO</name>
<evidence type="ECO:0000256" key="3">
    <source>
        <dbReference type="SAM" id="Phobius"/>
    </source>
</evidence>
<dbReference type="InterPro" id="IPR051236">
    <property type="entry name" value="HAT_RTT109-like"/>
</dbReference>
<dbReference type="EMBL" id="ML977318">
    <property type="protein sequence ID" value="KAF2117914.1"/>
    <property type="molecule type" value="Genomic_DNA"/>
</dbReference>
<proteinExistence type="inferred from homology"/>
<feature type="transmembrane region" description="Helical" evidence="3">
    <location>
        <begin position="101"/>
        <end position="122"/>
    </location>
</feature>
<reference evidence="4" key="1">
    <citation type="journal article" date="2020" name="Stud. Mycol.">
        <title>101 Dothideomycetes genomes: a test case for predicting lifestyles and emergence of pathogens.</title>
        <authorList>
            <person name="Haridas S."/>
            <person name="Albert R."/>
            <person name="Binder M."/>
            <person name="Bloem J."/>
            <person name="Labutti K."/>
            <person name="Salamov A."/>
            <person name="Andreopoulos B."/>
            <person name="Baker S."/>
            <person name="Barry K."/>
            <person name="Bills G."/>
            <person name="Bluhm B."/>
            <person name="Cannon C."/>
            <person name="Castanera R."/>
            <person name="Culley D."/>
            <person name="Daum C."/>
            <person name="Ezra D."/>
            <person name="Gonzalez J."/>
            <person name="Henrissat B."/>
            <person name="Kuo A."/>
            <person name="Liang C."/>
            <person name="Lipzen A."/>
            <person name="Lutzoni F."/>
            <person name="Magnuson J."/>
            <person name="Mondo S."/>
            <person name="Nolan M."/>
            <person name="Ohm R."/>
            <person name="Pangilinan J."/>
            <person name="Park H.-J."/>
            <person name="Ramirez L."/>
            <person name="Alfaro M."/>
            <person name="Sun H."/>
            <person name="Tritt A."/>
            <person name="Yoshinaga Y."/>
            <person name="Zwiers L.-H."/>
            <person name="Turgeon B."/>
            <person name="Goodwin S."/>
            <person name="Spatafora J."/>
            <person name="Crous P."/>
            <person name="Grigoriev I."/>
        </authorList>
    </citation>
    <scope>NUCLEOTIDE SEQUENCE</scope>
    <source>
        <strain evidence="4">CBS 627.86</strain>
    </source>
</reference>
<protein>
    <recommendedName>
        <fullName evidence="2">Altered inheritance of mitochondria protein 6</fullName>
    </recommendedName>
</protein>
<dbReference type="PANTHER" id="PTHR31571">
    <property type="entry name" value="ALTERED INHERITANCE OF MITOCHONDRIA PROTEIN 6"/>
    <property type="match status" value="1"/>
</dbReference>
<sequence>MARYLRKMYFCRLLTLPSAIEIRIDEDDRDTDDLELLALSADPTSPTSSRSEDDELLGPYRPARVQHANTWLERMSSVWSKYQLRPIPNASNLCTRRILQFAYPFSLIVTGAVISWIIILLWRPNALDPFDDFFTNFWEQRLLSKSQYPSDIFGSVLPIPCHSHNDYWRRTPLFAALGSGCISVEADVWLRDDNLYVGHTEHAASPSKTLQGMYINHLVEILDHMNSDTTHWKRNTPNGVFYNDPQQTLTLLIDFKSEAGEIWSVLYHQLRPLRERGWLTHWNGTHRIERPVTVVATGNADLHTLVNGHHIRDIFLDAPLNALEHFSDDGESFLYNVSNSYLASVKFLKALGPLSPTGFSDDQIQKLRFQIRCAKERGLVPRYWGIPRWPTGLRDEVWTVLIQEEIGLLNVDDLRAVRKGRWGSWSHGVVKRVRRLRHQGSRFSKGMH</sequence>
<dbReference type="PANTHER" id="PTHR31571:SF1">
    <property type="entry name" value="ALTERED INHERITANCE OF MITOCHONDRIA PROTEIN 6"/>
    <property type="match status" value="1"/>
</dbReference>
<keyword evidence="3" id="KW-0472">Membrane</keyword>
<dbReference type="GO" id="GO:0006629">
    <property type="term" value="P:lipid metabolic process"/>
    <property type="evidence" value="ECO:0007669"/>
    <property type="project" value="InterPro"/>
</dbReference>
<dbReference type="OrthoDB" id="4153866at2759"/>
<dbReference type="InterPro" id="IPR017946">
    <property type="entry name" value="PLC-like_Pdiesterase_TIM-brl"/>
</dbReference>
<dbReference type="SUPFAM" id="SSF51695">
    <property type="entry name" value="PLC-like phosphodiesterases"/>
    <property type="match status" value="1"/>
</dbReference>
<keyword evidence="5" id="KW-1185">Reference proteome</keyword>
<dbReference type="Proteomes" id="UP000799770">
    <property type="component" value="Unassembled WGS sequence"/>
</dbReference>
<evidence type="ECO:0000256" key="2">
    <source>
        <dbReference type="ARBA" id="ARBA00014286"/>
    </source>
</evidence>
<keyword evidence="3" id="KW-1133">Transmembrane helix</keyword>